<sequence>MSNVSENQILIDVSYSRDAHSDSDTPNVIHQEGLRNIQDLLKQTIEKNQRFDEQDTSGRNNIEYVRVHDAILLSGGRGSGKTTLLFSIFRMLREDKLWEVDKAGIGKDIEPVAIFDPTLFEKRSNILVNIIARIKEKVDNSRGHVTRSEDYEAWKQSLSKLAKGLRLLDGVGNDPLQGDQWDDDQYVLSKGLEAALHGDRLEIHFNKFLDKSLDLLRKKYFFLAFDDIDTAFDKGWEVLETLRKYLTHPRLIKIIAGDISLFSTLVRKKQFENFEKDFLAFEGPERVRKEVDHLEEQYLVKILKPENRVELKTLWWYYANQYAINIRFFKSDSQTESVESVFRRFCESELGVFLEGDQRIVIEIFLALPARSFIQVMRAIAEKRAPSAQHGVAKALGQRLQEEQLVNRISSIFFSVLARFGFNQDDMERLYGAVGYSIILRKLIDADLFLNGWHLYPDFVDREQNLLMICLAMHCEVYLRRHPGAIFDYWLRMGLLHEIYYRNPHLKSQPEGKEAIKEKLNSIAEFLVLEAGGSSQAIARKISSFVLTHRLAYFGTLRVYSDSRRKRKADSLIVKMYGDLSIASFPHNLNSDADKWFELFGATRNCSIFPFYWKVAGVFNGKNKQRIKWSRYVNTFASLNEVVDGWNSSFVNLPFVNVHEAQGSIVPVASLYNSLGVISGLSVGHGTVDLFLRDLSVFSELKSYSGFMVQGQLEQEESSEQVIPDPAGEDEGPPESATEEAARSSEASDDDTSEIFYDCMQAWVLALNQLEHFNMGFLSKVWVRLIRSLIQVDSKFLETKDPRFLGDYLHRGIVSFLNAVYIESVVHGFGSHRKDSLSSNYPNDVLFFSNLTHALLPENNERFVLLKTLFRCPLWGFYLRPRWGFDKHQIEHKFQKQTLKSLDGISEKYIENLGALLTDNEEYVPKGDYEGSSATLKKRLMAMYDIPYHIHMGYGHFRTTQIHCHHLLNSVALPQSSSQSEYETPVISV</sequence>
<dbReference type="AlphaFoldDB" id="A0A8J7U4H8"/>
<name>A0A8J7U4H8_9BACT</name>
<evidence type="ECO:0000313" key="2">
    <source>
        <dbReference type="EMBL" id="MBO1319453.1"/>
    </source>
</evidence>
<protein>
    <submittedName>
        <fullName evidence="2">ATP-binding protein</fullName>
    </submittedName>
</protein>
<dbReference type="EMBL" id="JAFREP010000011">
    <property type="protein sequence ID" value="MBO1319453.1"/>
    <property type="molecule type" value="Genomic_DNA"/>
</dbReference>
<evidence type="ECO:0000313" key="3">
    <source>
        <dbReference type="Proteomes" id="UP000664417"/>
    </source>
</evidence>
<dbReference type="Gene3D" id="3.40.50.300">
    <property type="entry name" value="P-loop containing nucleotide triphosphate hydrolases"/>
    <property type="match status" value="1"/>
</dbReference>
<keyword evidence="3" id="KW-1185">Reference proteome</keyword>
<organism evidence="2 3">
    <name type="scientific">Acanthopleuribacter pedis</name>
    <dbReference type="NCBI Taxonomy" id="442870"/>
    <lineage>
        <taxon>Bacteria</taxon>
        <taxon>Pseudomonadati</taxon>
        <taxon>Acidobacteriota</taxon>
        <taxon>Holophagae</taxon>
        <taxon>Acanthopleuribacterales</taxon>
        <taxon>Acanthopleuribacteraceae</taxon>
        <taxon>Acanthopleuribacter</taxon>
    </lineage>
</organism>
<gene>
    <name evidence="2" type="ORF">J3U88_13345</name>
</gene>
<comment type="caution">
    <text evidence="2">The sequence shown here is derived from an EMBL/GenBank/DDBJ whole genome shotgun (WGS) entry which is preliminary data.</text>
</comment>
<dbReference type="GO" id="GO:0005524">
    <property type="term" value="F:ATP binding"/>
    <property type="evidence" value="ECO:0007669"/>
    <property type="project" value="UniProtKB-KW"/>
</dbReference>
<evidence type="ECO:0000256" key="1">
    <source>
        <dbReference type="SAM" id="MobiDB-lite"/>
    </source>
</evidence>
<reference evidence="2" key="1">
    <citation type="submission" date="2021-03" db="EMBL/GenBank/DDBJ databases">
        <authorList>
            <person name="Wang G."/>
        </authorList>
    </citation>
    <scope>NUCLEOTIDE SEQUENCE</scope>
    <source>
        <strain evidence="2">KCTC 12899</strain>
    </source>
</reference>
<dbReference type="Proteomes" id="UP000664417">
    <property type="component" value="Unassembled WGS sequence"/>
</dbReference>
<dbReference type="RefSeq" id="WP_207859303.1">
    <property type="nucleotide sequence ID" value="NZ_JAFREP010000011.1"/>
</dbReference>
<dbReference type="SUPFAM" id="SSF52540">
    <property type="entry name" value="P-loop containing nucleoside triphosphate hydrolases"/>
    <property type="match status" value="1"/>
</dbReference>
<feature type="region of interest" description="Disordered" evidence="1">
    <location>
        <begin position="714"/>
        <end position="750"/>
    </location>
</feature>
<keyword evidence="2" id="KW-0067">ATP-binding</keyword>
<accession>A0A8J7U4H8</accession>
<dbReference type="InterPro" id="IPR027417">
    <property type="entry name" value="P-loop_NTPase"/>
</dbReference>
<proteinExistence type="predicted"/>
<keyword evidence="2" id="KW-0547">Nucleotide-binding</keyword>